<reference evidence="1 2" key="1">
    <citation type="journal article" date="2011" name="Proc. Natl. Acad. Sci. U.S.A.">
        <title>Niche of harmful alga Aureococcus anophagefferens revealed through ecogenomics.</title>
        <authorList>
            <person name="Gobler C.J."/>
            <person name="Berry D.L."/>
            <person name="Dyhrman S.T."/>
            <person name="Wilhelm S.W."/>
            <person name="Salamov A."/>
            <person name="Lobanov A.V."/>
            <person name="Zhang Y."/>
            <person name="Collier J.L."/>
            <person name="Wurch L.L."/>
            <person name="Kustka A.B."/>
            <person name="Dill B.D."/>
            <person name="Shah M."/>
            <person name="VerBerkmoes N.C."/>
            <person name="Kuo A."/>
            <person name="Terry A."/>
            <person name="Pangilinan J."/>
            <person name="Lindquist E.A."/>
            <person name="Lucas S."/>
            <person name="Paulsen I.T."/>
            <person name="Hattenrath-Lehmann T.K."/>
            <person name="Talmage S.C."/>
            <person name="Walker E.A."/>
            <person name="Koch F."/>
            <person name="Burson A.M."/>
            <person name="Marcoval M.A."/>
            <person name="Tang Y.Z."/>
            <person name="Lecleir G.R."/>
            <person name="Coyne K.J."/>
            <person name="Berg G.M."/>
            <person name="Bertrand E.M."/>
            <person name="Saito M.A."/>
            <person name="Gladyshev V.N."/>
            <person name="Grigoriev I.V."/>
        </authorList>
    </citation>
    <scope>NUCLEOTIDE SEQUENCE [LARGE SCALE GENOMIC DNA]</scope>
    <source>
        <strain evidence="2">CCMP 1984</strain>
    </source>
</reference>
<evidence type="ECO:0000313" key="2">
    <source>
        <dbReference type="Proteomes" id="UP000002729"/>
    </source>
</evidence>
<organism evidence="2">
    <name type="scientific">Aureococcus anophagefferens</name>
    <name type="common">Harmful bloom alga</name>
    <dbReference type="NCBI Taxonomy" id="44056"/>
    <lineage>
        <taxon>Eukaryota</taxon>
        <taxon>Sar</taxon>
        <taxon>Stramenopiles</taxon>
        <taxon>Ochrophyta</taxon>
        <taxon>Pelagophyceae</taxon>
        <taxon>Pelagomonadales</taxon>
        <taxon>Pelagomonadaceae</taxon>
        <taxon>Aureococcus</taxon>
    </lineage>
</organism>
<keyword evidence="2" id="KW-1185">Reference proteome</keyword>
<accession>F0YIR1</accession>
<dbReference type="RefSeq" id="XP_009040291.1">
    <property type="nucleotide sequence ID" value="XM_009042043.1"/>
</dbReference>
<dbReference type="KEGG" id="aaf:AURANDRAFT_72384"/>
<name>F0YIR1_AURAN</name>
<dbReference type="AlphaFoldDB" id="F0YIR1"/>
<dbReference type="InParanoid" id="F0YIR1"/>
<dbReference type="EMBL" id="GL833145">
    <property type="protein sequence ID" value="EGB04936.1"/>
    <property type="molecule type" value="Genomic_DNA"/>
</dbReference>
<proteinExistence type="predicted"/>
<protein>
    <submittedName>
        <fullName evidence="1">Uncharacterized protein</fullName>
    </submittedName>
</protein>
<gene>
    <name evidence="1" type="ORF">AURANDRAFT_72384</name>
</gene>
<dbReference type="Proteomes" id="UP000002729">
    <property type="component" value="Unassembled WGS sequence"/>
</dbReference>
<sequence length="759" mass="82588">MDEITKADAFALAELFDASFPLKEWLLGAERNLWLLAAKLAGSELLGDGIRAESVSRNSEETCGEVRSETSRRWQCVLSWLEATAEENVEYFEHSTHRSAVNIDSDCVEGVVSRALALTPDTCLTAASVQVRAEAEDERARVRTSEYQRVCGAQWCYVVETPGTVESLAHLHSLAIDKYNFGVTAAGNGVERLSKSVWYAVLAQGRCDMEAHALADTLQASVVATAEACLYEAAIHAIFGGDVAAFARARPQASWEDNGPEESALAELNALPGTTLQTLSARLAAHGAASIPEFLLHPTEDDGSAEFALICRVKATLACIWRRVAGTGRSILGHDALCDQWLARYAVQLSTSPATIQLAAFYSAPLHSARLQHVAECFSGANNACEIDSCLEAAKEALGAEAVPELACRVCDQLFRKNGALALSVSLTSGDRARNFVALGWLAAMPLELVRHANSILTDLGLSAIMHCDDVFWIDVDAALAYIPNTALDTIFDVAYAHGPHDVLATALLKVHVGWRTIRLAIRCINTWRDVPLKALAQATPIDGERVAKTSHQCSTTTYDTLIATFSFPTRSPLKASYSPMHFQADSLRANDTKDAKIDLLWRIDVLLKTLVGPLVGGFLPKLGWLDLGALQEAASIGKTKIDHSFRVAGTVLIHATDVARVTADAFSQRDQSNFAWHWYLTFLLILSPTAQLALLLSAIQSSLCLVIGLSVRTIDIQRILFRIKTTAIELLRKVNTHKQLNKAEINNADWHTLIKLAL</sequence>
<evidence type="ECO:0000313" key="1">
    <source>
        <dbReference type="EMBL" id="EGB04936.1"/>
    </source>
</evidence>
<dbReference type="GeneID" id="20228685"/>